<evidence type="ECO:0000256" key="3">
    <source>
        <dbReference type="ARBA" id="ARBA00022898"/>
    </source>
</evidence>
<evidence type="ECO:0000256" key="5">
    <source>
        <dbReference type="ARBA" id="ARBA00023239"/>
    </source>
</evidence>
<dbReference type="FunFam" id="3.40.50.880:FF:000010">
    <property type="entry name" value="uncharacterized protein LOC100176842 isoform X2"/>
    <property type="match status" value="1"/>
</dbReference>
<dbReference type="NCBIfam" id="TIGR03800">
    <property type="entry name" value="PLP_synth_Pdx2"/>
    <property type="match status" value="1"/>
</dbReference>
<dbReference type="PROSITE" id="PS01236">
    <property type="entry name" value="PDXT_SNO_1"/>
    <property type="match status" value="1"/>
</dbReference>
<name>A0A7C7D4U6_9FIRM</name>
<keyword evidence="2 10" id="KW-0378">Hydrolase</keyword>
<evidence type="ECO:0000256" key="9">
    <source>
        <dbReference type="ARBA" id="ARBA00064749"/>
    </source>
</evidence>
<evidence type="ECO:0000256" key="2">
    <source>
        <dbReference type="ARBA" id="ARBA00022801"/>
    </source>
</evidence>
<evidence type="ECO:0000256" key="11">
    <source>
        <dbReference type="PIRSR" id="PIRSR005639-1"/>
    </source>
</evidence>
<dbReference type="Gene3D" id="3.40.50.880">
    <property type="match status" value="1"/>
</dbReference>
<keyword evidence="3 10" id="KW-0663">Pyridoxal phosphate</keyword>
<comment type="catalytic activity">
    <reaction evidence="7 10">
        <text>L-glutamine + H2O = L-glutamate + NH4(+)</text>
        <dbReference type="Rhea" id="RHEA:15889"/>
        <dbReference type="ChEBI" id="CHEBI:15377"/>
        <dbReference type="ChEBI" id="CHEBI:28938"/>
        <dbReference type="ChEBI" id="CHEBI:29985"/>
        <dbReference type="ChEBI" id="CHEBI:58359"/>
        <dbReference type="EC" id="3.5.1.2"/>
    </reaction>
</comment>
<dbReference type="GO" id="GO:0008614">
    <property type="term" value="P:pyridoxine metabolic process"/>
    <property type="evidence" value="ECO:0007669"/>
    <property type="project" value="TreeGrafter"/>
</dbReference>
<dbReference type="PROSITE" id="PS51130">
    <property type="entry name" value="PDXT_SNO_2"/>
    <property type="match status" value="1"/>
</dbReference>
<dbReference type="SUPFAM" id="SSF52317">
    <property type="entry name" value="Class I glutamine amidotransferase-like"/>
    <property type="match status" value="1"/>
</dbReference>
<gene>
    <name evidence="10 13" type="primary">pdxT</name>
    <name evidence="13" type="ORF">GX523_05580</name>
</gene>
<dbReference type="PANTHER" id="PTHR31559:SF0">
    <property type="entry name" value="PYRIDOXAL 5'-PHOSPHATE SYNTHASE SUBUNIT SNO1-RELATED"/>
    <property type="match status" value="1"/>
</dbReference>
<organism evidence="13 14">
    <name type="scientific">Desulfitobacterium dehalogenans</name>
    <dbReference type="NCBI Taxonomy" id="36854"/>
    <lineage>
        <taxon>Bacteria</taxon>
        <taxon>Bacillati</taxon>
        <taxon>Bacillota</taxon>
        <taxon>Clostridia</taxon>
        <taxon>Eubacteriales</taxon>
        <taxon>Desulfitobacteriaceae</taxon>
        <taxon>Desulfitobacterium</taxon>
    </lineage>
</organism>
<evidence type="ECO:0000256" key="12">
    <source>
        <dbReference type="PIRSR" id="PIRSR005639-2"/>
    </source>
</evidence>
<feature type="active site" description="Charge relay system" evidence="10 11">
    <location>
        <position position="169"/>
    </location>
</feature>
<dbReference type="GO" id="GO:1903600">
    <property type="term" value="C:glutaminase complex"/>
    <property type="evidence" value="ECO:0007669"/>
    <property type="project" value="TreeGrafter"/>
</dbReference>
<comment type="similarity">
    <text evidence="1 10">Belongs to the glutaminase PdxT/SNO family.</text>
</comment>
<dbReference type="GO" id="GO:0006543">
    <property type="term" value="P:L-glutamine catabolic process"/>
    <property type="evidence" value="ECO:0007669"/>
    <property type="project" value="UniProtKB-UniRule"/>
</dbReference>
<accession>A0A7C7D4U6</accession>
<feature type="active site" description="Nucleophile" evidence="10 11">
    <location>
        <position position="79"/>
    </location>
</feature>
<keyword evidence="4 10" id="KW-0315">Glutamine amidotransferase</keyword>
<dbReference type="GO" id="GO:0005829">
    <property type="term" value="C:cytosol"/>
    <property type="evidence" value="ECO:0007669"/>
    <property type="project" value="TreeGrafter"/>
</dbReference>
<evidence type="ECO:0000256" key="6">
    <source>
        <dbReference type="ARBA" id="ARBA00047992"/>
    </source>
</evidence>
<evidence type="ECO:0000256" key="4">
    <source>
        <dbReference type="ARBA" id="ARBA00022962"/>
    </source>
</evidence>
<evidence type="ECO:0000256" key="10">
    <source>
        <dbReference type="HAMAP-Rule" id="MF_01615"/>
    </source>
</evidence>
<dbReference type="CDD" id="cd01749">
    <property type="entry name" value="GATase1_PB"/>
    <property type="match status" value="1"/>
</dbReference>
<dbReference type="HAMAP" id="MF_01615">
    <property type="entry name" value="PdxT"/>
    <property type="match status" value="1"/>
</dbReference>
<evidence type="ECO:0000313" key="13">
    <source>
        <dbReference type="EMBL" id="HHY26214.1"/>
    </source>
</evidence>
<dbReference type="InterPro" id="IPR021196">
    <property type="entry name" value="PdxT/SNO_CS"/>
</dbReference>
<feature type="binding site" evidence="10 12">
    <location>
        <begin position="133"/>
        <end position="134"/>
    </location>
    <ligand>
        <name>L-glutamine</name>
        <dbReference type="ChEBI" id="CHEBI:58359"/>
    </ligand>
</feature>
<dbReference type="InterPro" id="IPR002161">
    <property type="entry name" value="PdxT/SNO"/>
</dbReference>
<comment type="function">
    <text evidence="8 10">Catalyzes the hydrolysis of glutamine to glutamate and ammonia as part of the biosynthesis of pyridoxal 5'-phosphate. The resulting ammonia molecule is channeled to the active site of PdxS.</text>
</comment>
<evidence type="ECO:0000313" key="14">
    <source>
        <dbReference type="Proteomes" id="UP000553059"/>
    </source>
</evidence>
<feature type="active site" description="Charge relay system" evidence="10 11">
    <location>
        <position position="171"/>
    </location>
</feature>
<evidence type="ECO:0000256" key="1">
    <source>
        <dbReference type="ARBA" id="ARBA00008345"/>
    </source>
</evidence>
<sequence>MRVGVLAVQGAFIEHEKILQDFGVVCLELRNGKDARQDVDGLILPGGESTTQGKLLRELDMFEPLREKIAAGLPVLATCAGLILLAEQLANDSARYFATLPVTVKRNAYGRQLGSFYTEEKFGDLGKVPMTFIRAPYIESAGEGVEILAKVHGDIVGVRYRNQIGLSFHPELDEDRRIHQVFLNSINGGKSSPCKKKAV</sequence>
<dbReference type="GO" id="GO:0004359">
    <property type="term" value="F:glutaminase activity"/>
    <property type="evidence" value="ECO:0007669"/>
    <property type="project" value="UniProtKB-UniRule"/>
</dbReference>
<dbReference type="PIRSF" id="PIRSF005639">
    <property type="entry name" value="Glut_amidoT_SNO"/>
    <property type="match status" value="1"/>
</dbReference>
<proteinExistence type="inferred from homology"/>
<dbReference type="InterPro" id="IPR029062">
    <property type="entry name" value="Class_I_gatase-like"/>
</dbReference>
<dbReference type="GO" id="GO:0036381">
    <property type="term" value="F:pyridoxal 5'-phosphate synthase (glutamine hydrolysing) activity"/>
    <property type="evidence" value="ECO:0007669"/>
    <property type="project" value="UniProtKB-UniRule"/>
</dbReference>
<protein>
    <recommendedName>
        <fullName evidence="10">Pyridoxal 5'-phosphate synthase subunit PdxT</fullName>
        <ecNumber evidence="10">4.3.3.6</ecNumber>
    </recommendedName>
    <alternativeName>
        <fullName evidence="10">Pdx2</fullName>
    </alternativeName>
    <alternativeName>
        <fullName evidence="10">Pyridoxal 5'-phosphate synthase glutaminase subunit</fullName>
        <ecNumber evidence="10">3.5.1.2</ecNumber>
    </alternativeName>
</protein>
<dbReference type="Proteomes" id="UP000553059">
    <property type="component" value="Unassembled WGS sequence"/>
</dbReference>
<dbReference type="PROSITE" id="PS51273">
    <property type="entry name" value="GATASE_TYPE_1"/>
    <property type="match status" value="1"/>
</dbReference>
<dbReference type="EC" id="4.3.3.6" evidence="10"/>
<comment type="subunit">
    <text evidence="9 10">In the presence of PdxS, forms a dodecamer of heterodimers. Only shows activity in the heterodimer.</text>
</comment>
<dbReference type="EMBL" id="DUTF01000127">
    <property type="protein sequence ID" value="HHY26214.1"/>
    <property type="molecule type" value="Genomic_DNA"/>
</dbReference>
<feature type="binding site" evidence="10 12">
    <location>
        <position position="106"/>
    </location>
    <ligand>
        <name>L-glutamine</name>
        <dbReference type="ChEBI" id="CHEBI:58359"/>
    </ligand>
</feature>
<dbReference type="UniPathway" id="UPA00245"/>
<dbReference type="EC" id="3.5.1.2" evidence="10"/>
<dbReference type="PANTHER" id="PTHR31559">
    <property type="entry name" value="PYRIDOXAL 5'-PHOSPHATE SYNTHASE SUBUNIT SNO"/>
    <property type="match status" value="1"/>
</dbReference>
<comment type="catalytic activity">
    <reaction evidence="6 10">
        <text>aldehydo-D-ribose 5-phosphate + D-glyceraldehyde 3-phosphate + L-glutamine = pyridoxal 5'-phosphate + L-glutamate + phosphate + 3 H2O + H(+)</text>
        <dbReference type="Rhea" id="RHEA:31507"/>
        <dbReference type="ChEBI" id="CHEBI:15377"/>
        <dbReference type="ChEBI" id="CHEBI:15378"/>
        <dbReference type="ChEBI" id="CHEBI:29985"/>
        <dbReference type="ChEBI" id="CHEBI:43474"/>
        <dbReference type="ChEBI" id="CHEBI:58273"/>
        <dbReference type="ChEBI" id="CHEBI:58359"/>
        <dbReference type="ChEBI" id="CHEBI:59776"/>
        <dbReference type="ChEBI" id="CHEBI:597326"/>
        <dbReference type="EC" id="4.3.3.6"/>
    </reaction>
</comment>
<feature type="binding site" evidence="10 12">
    <location>
        <begin position="47"/>
        <end position="49"/>
    </location>
    <ligand>
        <name>L-glutamine</name>
        <dbReference type="ChEBI" id="CHEBI:58359"/>
    </ligand>
</feature>
<evidence type="ECO:0000256" key="7">
    <source>
        <dbReference type="ARBA" id="ARBA00049534"/>
    </source>
</evidence>
<evidence type="ECO:0000256" key="8">
    <source>
        <dbReference type="ARBA" id="ARBA00054599"/>
    </source>
</evidence>
<comment type="caution">
    <text evidence="13">The sequence shown here is derived from an EMBL/GenBank/DDBJ whole genome shotgun (WGS) entry which is preliminary data.</text>
</comment>
<reference evidence="13 14" key="1">
    <citation type="journal article" date="2020" name="Biotechnol. Biofuels">
        <title>New insights from the biogas microbiome by comprehensive genome-resolved metagenomics of nearly 1600 species originating from multiple anaerobic digesters.</title>
        <authorList>
            <person name="Campanaro S."/>
            <person name="Treu L."/>
            <person name="Rodriguez-R L.M."/>
            <person name="Kovalovszki A."/>
            <person name="Ziels R.M."/>
            <person name="Maus I."/>
            <person name="Zhu X."/>
            <person name="Kougias P.G."/>
            <person name="Basile A."/>
            <person name="Luo G."/>
            <person name="Schluter A."/>
            <person name="Konstantinidis K.T."/>
            <person name="Angelidaki I."/>
        </authorList>
    </citation>
    <scope>NUCLEOTIDE SEQUENCE [LARGE SCALE GENOMIC DNA]</scope>
    <source>
        <strain evidence="13">AS05jafATM_4</strain>
    </source>
</reference>
<dbReference type="Pfam" id="PF01174">
    <property type="entry name" value="SNO"/>
    <property type="match status" value="1"/>
</dbReference>
<dbReference type="GO" id="GO:0042823">
    <property type="term" value="P:pyridoxal phosphate biosynthetic process"/>
    <property type="evidence" value="ECO:0007669"/>
    <property type="project" value="UniProtKB-UniRule"/>
</dbReference>
<comment type="pathway">
    <text evidence="10">Cofactor biosynthesis; pyridoxal 5'-phosphate biosynthesis.</text>
</comment>
<dbReference type="AlphaFoldDB" id="A0A7C7D4U6"/>
<keyword evidence="5 10" id="KW-0456">Lyase</keyword>